<sequence>MTKKVLIINFDMESLSYQAFSEIKKLHAQRAIVGEQMAIIHQKNDNSHQFEIKDFIDFTGNNHTAKDSTIGMLVGILMGPLGLLLGWFAGSMIGSYRDAKEIRTANSVFEHLVKNICPGQTGVILIAEEEDNRPLNHIIFDNLGGHIVRLDYDDVASEMSDAKEIEESACNQAQQKWSDRQQLKR</sequence>
<dbReference type="OrthoDB" id="2365131at2"/>
<comment type="caution">
    <text evidence="3">The sequence shown here is derived from an EMBL/GenBank/DDBJ whole genome shotgun (WGS) entry which is preliminary data.</text>
</comment>
<accession>A0A430AVN4</accession>
<evidence type="ECO:0000313" key="4">
    <source>
        <dbReference type="Proteomes" id="UP000286773"/>
    </source>
</evidence>
<keyword evidence="2" id="KW-0812">Transmembrane</keyword>
<feature type="transmembrane region" description="Helical" evidence="2">
    <location>
        <begin position="70"/>
        <end position="90"/>
    </location>
</feature>
<evidence type="ECO:0000256" key="2">
    <source>
        <dbReference type="SAM" id="Phobius"/>
    </source>
</evidence>
<dbReference type="RefSeq" id="WP_126813552.1">
    <property type="nucleotide sequence ID" value="NZ_NGKC01000006.1"/>
</dbReference>
<protein>
    <submittedName>
        <fullName evidence="3">DUF1269 domain-containing protein</fullName>
    </submittedName>
</protein>
<proteinExistence type="predicted"/>
<evidence type="ECO:0000256" key="1">
    <source>
        <dbReference type="SAM" id="MobiDB-lite"/>
    </source>
</evidence>
<name>A0A430AVN4_9ENTE</name>
<dbReference type="EMBL" id="NGKC01000006">
    <property type="protein sequence ID" value="RSU12106.1"/>
    <property type="molecule type" value="Genomic_DNA"/>
</dbReference>
<organism evidence="3 4">
    <name type="scientific">Vagococcus acidifermentans</name>
    <dbReference type="NCBI Taxonomy" id="564710"/>
    <lineage>
        <taxon>Bacteria</taxon>
        <taxon>Bacillati</taxon>
        <taxon>Bacillota</taxon>
        <taxon>Bacilli</taxon>
        <taxon>Lactobacillales</taxon>
        <taxon>Enterococcaceae</taxon>
        <taxon>Vagococcus</taxon>
    </lineage>
</organism>
<gene>
    <name evidence="3" type="ORF">CBF27_06680</name>
</gene>
<reference evidence="3 4" key="1">
    <citation type="submission" date="2017-05" db="EMBL/GenBank/DDBJ databases">
        <title>Vagococcus spp. assemblies.</title>
        <authorList>
            <person name="Gulvik C.A."/>
        </authorList>
    </citation>
    <scope>NUCLEOTIDE SEQUENCE [LARGE SCALE GENOMIC DNA]</scope>
    <source>
        <strain evidence="3 4">LMG 24798</strain>
    </source>
</reference>
<keyword evidence="2" id="KW-1133">Transmembrane helix</keyword>
<keyword evidence="4" id="KW-1185">Reference proteome</keyword>
<dbReference type="AlphaFoldDB" id="A0A430AVN4"/>
<dbReference type="Proteomes" id="UP000286773">
    <property type="component" value="Unassembled WGS sequence"/>
</dbReference>
<keyword evidence="2" id="KW-0472">Membrane</keyword>
<feature type="region of interest" description="Disordered" evidence="1">
    <location>
        <begin position="163"/>
        <end position="185"/>
    </location>
</feature>
<evidence type="ECO:0000313" key="3">
    <source>
        <dbReference type="EMBL" id="RSU12106.1"/>
    </source>
</evidence>